<feature type="non-terminal residue" evidence="1">
    <location>
        <position position="1"/>
    </location>
</feature>
<reference evidence="1" key="1">
    <citation type="submission" date="2022-07" db="EMBL/GenBank/DDBJ databases">
        <authorList>
            <person name="Trinca V."/>
            <person name="Uliana J.V.C."/>
            <person name="Torres T.T."/>
            <person name="Ward R.J."/>
            <person name="Monesi N."/>
        </authorList>
    </citation>
    <scope>NUCLEOTIDE SEQUENCE</scope>
    <source>
        <strain evidence="1">HSMRA1968</strain>
        <tissue evidence="1">Whole embryos</tissue>
    </source>
</reference>
<accession>A0A9Q0NER2</accession>
<keyword evidence="2" id="KW-1185">Reference proteome</keyword>
<comment type="caution">
    <text evidence="1">The sequence shown here is derived from an EMBL/GenBank/DDBJ whole genome shotgun (WGS) entry which is preliminary data.</text>
</comment>
<dbReference type="AlphaFoldDB" id="A0A9Q0NER2"/>
<dbReference type="EMBL" id="WJQU01000001">
    <property type="protein sequence ID" value="KAJ6648151.1"/>
    <property type="molecule type" value="Genomic_DNA"/>
</dbReference>
<organism evidence="1 2">
    <name type="scientific">Pseudolycoriella hygida</name>
    <dbReference type="NCBI Taxonomy" id="35572"/>
    <lineage>
        <taxon>Eukaryota</taxon>
        <taxon>Metazoa</taxon>
        <taxon>Ecdysozoa</taxon>
        <taxon>Arthropoda</taxon>
        <taxon>Hexapoda</taxon>
        <taxon>Insecta</taxon>
        <taxon>Pterygota</taxon>
        <taxon>Neoptera</taxon>
        <taxon>Endopterygota</taxon>
        <taxon>Diptera</taxon>
        <taxon>Nematocera</taxon>
        <taxon>Sciaroidea</taxon>
        <taxon>Sciaridae</taxon>
        <taxon>Pseudolycoriella</taxon>
    </lineage>
</organism>
<protein>
    <submittedName>
        <fullName evidence="1">Uncharacterized protein</fullName>
    </submittedName>
</protein>
<proteinExistence type="predicted"/>
<name>A0A9Q0NER2_9DIPT</name>
<evidence type="ECO:0000313" key="1">
    <source>
        <dbReference type="EMBL" id="KAJ6648151.1"/>
    </source>
</evidence>
<sequence length="63" mass="6961">LNLLKVIQQVTFLQLCFGKHEISVGKSTYTNRYIRRMSSSVTSFSKIGRLVGSANGVNSSHNS</sequence>
<gene>
    <name evidence="1" type="ORF">Bhyg_03377</name>
</gene>
<dbReference type="Proteomes" id="UP001151699">
    <property type="component" value="Chromosome A"/>
</dbReference>
<evidence type="ECO:0000313" key="2">
    <source>
        <dbReference type="Proteomes" id="UP001151699"/>
    </source>
</evidence>